<feature type="domain" description="Ubiquinone biosynthesis protein COQ9 HTH" evidence="10">
    <location>
        <begin position="14"/>
        <end position="44"/>
    </location>
</feature>
<evidence type="ECO:0000256" key="8">
    <source>
        <dbReference type="RuleBase" id="RU366063"/>
    </source>
</evidence>
<dbReference type="PANTHER" id="PTHR21427:SF19">
    <property type="entry name" value="UBIQUINONE BIOSYNTHESIS PROTEIN COQ9, MITOCHONDRIAL"/>
    <property type="match status" value="1"/>
</dbReference>
<dbReference type="FunFam" id="1.10.357.10:FF:000004">
    <property type="entry name" value="Ubiquinone biosynthesis protein COQ9, mitochondrial"/>
    <property type="match status" value="1"/>
</dbReference>
<reference evidence="12" key="1">
    <citation type="submission" date="2023-01" db="EMBL/GenBank/DDBJ databases">
        <title>Key to firefly adult light organ development and bioluminescence: homeobox transcription factors regulate luciferase expression and transportation to peroxisome.</title>
        <authorList>
            <person name="Fu X."/>
        </authorList>
    </citation>
    <scope>NUCLEOTIDE SEQUENCE [LARGE SCALE GENOMIC DNA]</scope>
</reference>
<comment type="caution">
    <text evidence="11">The sequence shown here is derived from an EMBL/GenBank/DDBJ whole genome shotgun (WGS) entry which is preliminary data.</text>
</comment>
<name>A0AAN7SBL2_9COLE</name>
<comment type="similarity">
    <text evidence="3 8">Belongs to the COQ9 family.</text>
</comment>
<evidence type="ECO:0000256" key="3">
    <source>
        <dbReference type="ARBA" id="ARBA00010766"/>
    </source>
</evidence>
<dbReference type="EMBL" id="JARPUR010000007">
    <property type="protein sequence ID" value="KAK4872687.1"/>
    <property type="molecule type" value="Genomic_DNA"/>
</dbReference>
<dbReference type="Gene3D" id="1.10.357.10">
    <property type="entry name" value="Tetracycline Repressor, domain 2"/>
    <property type="match status" value="1"/>
</dbReference>
<evidence type="ECO:0000313" key="12">
    <source>
        <dbReference type="Proteomes" id="UP001353858"/>
    </source>
</evidence>
<dbReference type="InterPro" id="IPR048674">
    <property type="entry name" value="COQ9_HTH"/>
</dbReference>
<dbReference type="GO" id="GO:0006744">
    <property type="term" value="P:ubiquinone biosynthetic process"/>
    <property type="evidence" value="ECO:0007669"/>
    <property type="project" value="UniProtKB-UniRule"/>
</dbReference>
<protein>
    <recommendedName>
        <fullName evidence="8">Ubiquinone biosynthesis protein</fullName>
    </recommendedName>
</protein>
<dbReference type="PANTHER" id="PTHR21427">
    <property type="entry name" value="UBIQUINONE BIOSYNTHESIS PROTEIN COQ9, MITOCHONDRIAL"/>
    <property type="match status" value="1"/>
</dbReference>
<accession>A0AAN7SBL2</accession>
<keyword evidence="4 8" id="KW-0831">Ubiquinone biosynthesis</keyword>
<comment type="function">
    <text evidence="8">Membrane-associated protein that warps the membrane surface to access and bind aromatic isoprenes with high specificity, including ubiquinone (CoQ) isoprene intermediates and presents them directly to Coq7, therefore facilitating the Coq7-mediated hydroxylase step. Participates in the biosynthesis of coenzyme Q, also named ubiquinone, an essential lipid-soluble electron transporter for aerobic cellular respiration.</text>
</comment>
<organism evidence="11 12">
    <name type="scientific">Aquatica leii</name>
    <dbReference type="NCBI Taxonomy" id="1421715"/>
    <lineage>
        <taxon>Eukaryota</taxon>
        <taxon>Metazoa</taxon>
        <taxon>Ecdysozoa</taxon>
        <taxon>Arthropoda</taxon>
        <taxon>Hexapoda</taxon>
        <taxon>Insecta</taxon>
        <taxon>Pterygota</taxon>
        <taxon>Neoptera</taxon>
        <taxon>Endopterygota</taxon>
        <taxon>Coleoptera</taxon>
        <taxon>Polyphaga</taxon>
        <taxon>Elateriformia</taxon>
        <taxon>Elateroidea</taxon>
        <taxon>Lampyridae</taxon>
        <taxon>Luciolinae</taxon>
        <taxon>Aquatica</taxon>
    </lineage>
</organism>
<feature type="domain" description="COQ9 C-terminal" evidence="9">
    <location>
        <begin position="126"/>
        <end position="196"/>
    </location>
</feature>
<dbReference type="InterPro" id="IPR013718">
    <property type="entry name" value="COQ9_C"/>
</dbReference>
<dbReference type="NCBIfam" id="TIGR02396">
    <property type="entry name" value="diverge_rpsU"/>
    <property type="match status" value="1"/>
</dbReference>
<evidence type="ECO:0000256" key="2">
    <source>
        <dbReference type="ARBA" id="ARBA00004749"/>
    </source>
</evidence>
<dbReference type="Pfam" id="PF08511">
    <property type="entry name" value="COQ9"/>
    <property type="match status" value="1"/>
</dbReference>
<keyword evidence="7 8" id="KW-0496">Mitochondrion</keyword>
<dbReference type="Proteomes" id="UP001353858">
    <property type="component" value="Unassembled WGS sequence"/>
</dbReference>
<evidence type="ECO:0000259" key="10">
    <source>
        <dbReference type="Pfam" id="PF21392"/>
    </source>
</evidence>
<evidence type="ECO:0000259" key="9">
    <source>
        <dbReference type="Pfam" id="PF08511"/>
    </source>
</evidence>
<keyword evidence="12" id="KW-1185">Reference proteome</keyword>
<comment type="pathway">
    <text evidence="2 8">Cofactor biosynthesis; ubiquinone biosynthesis.</text>
</comment>
<dbReference type="GO" id="GO:0005743">
    <property type="term" value="C:mitochondrial inner membrane"/>
    <property type="evidence" value="ECO:0007669"/>
    <property type="project" value="TreeGrafter"/>
</dbReference>
<dbReference type="AlphaFoldDB" id="A0AAN7SBL2"/>
<evidence type="ECO:0000256" key="7">
    <source>
        <dbReference type="ARBA" id="ARBA00023128"/>
    </source>
</evidence>
<gene>
    <name evidence="11" type="ORF">RN001_014716</name>
</gene>
<evidence type="ECO:0000256" key="5">
    <source>
        <dbReference type="ARBA" id="ARBA00022946"/>
    </source>
</evidence>
<dbReference type="InterPro" id="IPR012762">
    <property type="entry name" value="Ubiq_biosynth_COQ9"/>
</dbReference>
<comment type="subcellular location">
    <subcellularLocation>
        <location evidence="1 8">Mitochondrion</location>
    </subcellularLocation>
</comment>
<dbReference type="Pfam" id="PF21392">
    <property type="entry name" value="COQ9_N"/>
    <property type="match status" value="1"/>
</dbReference>
<keyword evidence="5" id="KW-0809">Transit peptide</keyword>
<evidence type="ECO:0000313" key="11">
    <source>
        <dbReference type="EMBL" id="KAK4872687.1"/>
    </source>
</evidence>
<keyword evidence="6 8" id="KW-0446">Lipid-binding</keyword>
<proteinExistence type="inferred from homology"/>
<evidence type="ECO:0000256" key="4">
    <source>
        <dbReference type="ARBA" id="ARBA00022688"/>
    </source>
</evidence>
<dbReference type="GO" id="GO:0008289">
    <property type="term" value="F:lipid binding"/>
    <property type="evidence" value="ECO:0007669"/>
    <property type="project" value="UniProtKB-UniRule"/>
</dbReference>
<evidence type="ECO:0000256" key="1">
    <source>
        <dbReference type="ARBA" id="ARBA00004173"/>
    </source>
</evidence>
<sequence length="228" mass="25360">MSEVKHTHTEEGYEDDIKFKILEASLPFVHEHGWSKTTISAGAESLGYPGITHGLFPRGGADLVNHFQKRSNEKLVDSLKKRVLVAKPDSGRVIVQEAVKNRLEMIVPYLARWPQAIAIMSLPQNVSTSLATLLTMTDDICYYAGDRSVDFNWYARRVALAGLYKATELYLIQDTSPDFEKSWKFLDNRLAELSQVHNLVTKADAGGFGSADAIKSAFTTARNIIGLN</sequence>
<evidence type="ECO:0000256" key="6">
    <source>
        <dbReference type="ARBA" id="ARBA00023121"/>
    </source>
</evidence>